<dbReference type="PANTHER" id="PTHR11904:SF9">
    <property type="entry name" value="PURINE NUCLEOSIDE PHOSPHORYLASE-RELATED"/>
    <property type="match status" value="1"/>
</dbReference>
<dbReference type="PANTHER" id="PTHR11904">
    <property type="entry name" value="METHYLTHIOADENOSINE/PURINE NUCLEOSIDE PHOSPHORYLASE"/>
    <property type="match status" value="1"/>
</dbReference>
<dbReference type="CDD" id="cd09009">
    <property type="entry name" value="PNP-EcPNPII_like"/>
    <property type="match status" value="1"/>
</dbReference>
<sequence length="279" mass="30188">MIDIDRHRHEVETAVAFLRERISAPPEVLIQLGTGLGELVRAMEVECTLAYEAIPHFPRSTVTSHAGNLVIGRLAGKRAAILQGRFHCYEGYSAREVAFPIRVLALLGAKTAIITNASGGLNPAFQPGTIMVLNDHLNLLGDNPLRGPNVDAWGVRFPDLSTPYAPELRDLALSLAERLHRAEVTSGTYVCIPGPSLETPAETRFLRLIGADAVGMSSVPEILVALHAGLRVLGLSVVANVNDPDHFQPILLDDIIAAARRAEPRLQQLIIHILAELTP</sequence>
<protein>
    <recommendedName>
        <fullName evidence="5">Purine nucleoside phosphorylase</fullName>
        <ecNumber evidence="5">2.4.2.1</ecNumber>
    </recommendedName>
    <alternativeName>
        <fullName evidence="5">Inosine-guanosine phosphorylase</fullName>
    </alternativeName>
</protein>
<feature type="domain" description="Nucleoside phosphorylase" evidence="6">
    <location>
        <begin position="30"/>
        <end position="274"/>
    </location>
</feature>
<dbReference type="InterPro" id="IPR000845">
    <property type="entry name" value="Nucleoside_phosphorylase_d"/>
</dbReference>
<dbReference type="EMBL" id="CP002364">
    <property type="protein sequence ID" value="ADW17065.1"/>
    <property type="molecule type" value="Genomic_DNA"/>
</dbReference>
<evidence type="ECO:0000313" key="8">
    <source>
        <dbReference type="Proteomes" id="UP000006365"/>
    </source>
</evidence>
<evidence type="ECO:0000256" key="2">
    <source>
        <dbReference type="ARBA" id="ARBA00006751"/>
    </source>
</evidence>
<gene>
    <name evidence="7" type="ordered locus">Despr_0891</name>
</gene>
<dbReference type="Pfam" id="PF01048">
    <property type="entry name" value="PNP_UDP_1"/>
    <property type="match status" value="1"/>
</dbReference>
<dbReference type="EC" id="2.4.2.1" evidence="5"/>
<dbReference type="InterPro" id="IPR035994">
    <property type="entry name" value="Nucleoside_phosphorylase_sf"/>
</dbReference>
<keyword evidence="4 5" id="KW-0808">Transferase</keyword>
<dbReference type="Gene3D" id="3.40.50.1580">
    <property type="entry name" value="Nucleoside phosphorylase domain"/>
    <property type="match status" value="1"/>
</dbReference>
<dbReference type="InterPro" id="IPR011268">
    <property type="entry name" value="Purine_phosphorylase"/>
</dbReference>
<dbReference type="GO" id="GO:0004731">
    <property type="term" value="F:purine-nucleoside phosphorylase activity"/>
    <property type="evidence" value="ECO:0007669"/>
    <property type="project" value="UniProtKB-EC"/>
</dbReference>
<dbReference type="KEGG" id="dpr:Despr_0891"/>
<reference evidence="7 8" key="1">
    <citation type="journal article" date="2011" name="Stand. Genomic Sci.">
        <title>Complete genome sequence of Desulfobulbus propionicus type strain (1pr3).</title>
        <authorList>
            <person name="Pagani I."/>
            <person name="Lapidus A."/>
            <person name="Nolan M."/>
            <person name="Lucas S."/>
            <person name="Hammon N."/>
            <person name="Deshpande S."/>
            <person name="Cheng J.F."/>
            <person name="Chertkov O."/>
            <person name="Davenport K."/>
            <person name="Tapia R."/>
            <person name="Han C."/>
            <person name="Goodwin L."/>
            <person name="Pitluck S."/>
            <person name="Liolios K."/>
            <person name="Mavromatis K."/>
            <person name="Ivanova N."/>
            <person name="Mikhailova N."/>
            <person name="Pati A."/>
            <person name="Chen A."/>
            <person name="Palaniappan K."/>
            <person name="Land M."/>
            <person name="Hauser L."/>
            <person name="Chang Y.J."/>
            <person name="Jeffries C.D."/>
            <person name="Detter J.C."/>
            <person name="Brambilla E."/>
            <person name="Kannan K.P."/>
            <person name="Djao O.D."/>
            <person name="Rohde M."/>
            <person name="Pukall R."/>
            <person name="Spring S."/>
            <person name="Goker M."/>
            <person name="Sikorski J."/>
            <person name="Woyke T."/>
            <person name="Bristow J."/>
            <person name="Eisen J.A."/>
            <person name="Markowitz V."/>
            <person name="Hugenholtz P."/>
            <person name="Kyrpides N.C."/>
            <person name="Klenk H.P."/>
        </authorList>
    </citation>
    <scope>NUCLEOTIDE SEQUENCE [LARGE SCALE GENOMIC DNA]</scope>
    <source>
        <strain evidence="8">ATCC 33891 / DSM 2032 / 1pr3</strain>
    </source>
</reference>
<evidence type="ECO:0000256" key="3">
    <source>
        <dbReference type="ARBA" id="ARBA00022676"/>
    </source>
</evidence>
<dbReference type="Proteomes" id="UP000006365">
    <property type="component" value="Chromosome"/>
</dbReference>
<keyword evidence="8" id="KW-1185">Reference proteome</keyword>
<dbReference type="RefSeq" id="WP_015723609.1">
    <property type="nucleotide sequence ID" value="NC_014972.1"/>
</dbReference>
<dbReference type="UniPathway" id="UPA00606"/>
<dbReference type="NCBIfam" id="TIGR01697">
    <property type="entry name" value="PNPH-PUNA-XAPA"/>
    <property type="match status" value="1"/>
</dbReference>
<name>A0A7U3YKL7_DESPD</name>
<evidence type="ECO:0000259" key="6">
    <source>
        <dbReference type="Pfam" id="PF01048"/>
    </source>
</evidence>
<accession>A0A7U3YKL7</accession>
<comment type="similarity">
    <text evidence="2 5">Belongs to the PNP/MTAP phosphorylase family.</text>
</comment>
<dbReference type="NCBIfam" id="NF006054">
    <property type="entry name" value="PRK08202.1"/>
    <property type="match status" value="1"/>
</dbReference>
<dbReference type="SUPFAM" id="SSF53167">
    <property type="entry name" value="Purine and uridine phosphorylases"/>
    <property type="match status" value="1"/>
</dbReference>
<evidence type="ECO:0000256" key="5">
    <source>
        <dbReference type="PIRNR" id="PIRNR000477"/>
    </source>
</evidence>
<dbReference type="GO" id="GO:0005737">
    <property type="term" value="C:cytoplasm"/>
    <property type="evidence" value="ECO:0007669"/>
    <property type="project" value="TreeGrafter"/>
</dbReference>
<organism evidence="7 8">
    <name type="scientific">Desulfobulbus propionicus (strain ATCC 33891 / DSM 2032 / VKM B-1956 / 1pr3)</name>
    <dbReference type="NCBI Taxonomy" id="577650"/>
    <lineage>
        <taxon>Bacteria</taxon>
        <taxon>Pseudomonadati</taxon>
        <taxon>Thermodesulfobacteriota</taxon>
        <taxon>Desulfobulbia</taxon>
        <taxon>Desulfobulbales</taxon>
        <taxon>Desulfobulbaceae</taxon>
        <taxon>Desulfobulbus</taxon>
    </lineage>
</organism>
<keyword evidence="3 5" id="KW-0328">Glycosyltransferase</keyword>
<evidence type="ECO:0000313" key="7">
    <source>
        <dbReference type="EMBL" id="ADW17065.1"/>
    </source>
</evidence>
<dbReference type="GO" id="GO:0009116">
    <property type="term" value="P:nucleoside metabolic process"/>
    <property type="evidence" value="ECO:0007669"/>
    <property type="project" value="InterPro"/>
</dbReference>
<comment type="pathway">
    <text evidence="1 5">Purine metabolism; purine nucleoside salvage.</text>
</comment>
<evidence type="ECO:0000256" key="4">
    <source>
        <dbReference type="ARBA" id="ARBA00022679"/>
    </source>
</evidence>
<dbReference type="AlphaFoldDB" id="A0A7U3YKL7"/>
<comment type="function">
    <text evidence="5">The purine nucleoside phosphorylases catalyze the phosphorolytic breakdown of the N-glycosidic bond in the beta-(deoxy)ribonucleoside molecules, with the formation of the corresponding free purine bases and pentose-1-phosphate.</text>
</comment>
<evidence type="ECO:0000256" key="1">
    <source>
        <dbReference type="ARBA" id="ARBA00005058"/>
    </source>
</evidence>
<dbReference type="PIRSF" id="PIRSF000477">
    <property type="entry name" value="PurNPase"/>
    <property type="match status" value="1"/>
</dbReference>
<proteinExistence type="inferred from homology"/>